<keyword evidence="2" id="KW-1185">Reference proteome</keyword>
<protein>
    <submittedName>
        <fullName evidence="1">Long tail fiber proximal subunit</fullName>
    </submittedName>
</protein>
<dbReference type="EMBL" id="HM452126">
    <property type="protein sequence ID" value="ADM79954.1"/>
    <property type="molecule type" value="Genomic_DNA"/>
</dbReference>
<dbReference type="RefSeq" id="YP_003969400.1">
    <property type="nucleotide sequence ID" value="NC_014636.1"/>
</dbReference>
<reference evidence="1 2" key="1">
    <citation type="journal article" date="2012" name="Vet. Microbiol.">
        <title>Complete genome sequence and characterization of a broad-host range T4-like bacteriophage phiAS5 infecting Aeromonas salmonicida subsp. salmonicida.</title>
        <authorList>
            <person name="Kim J.H."/>
            <person name="Son J.S."/>
            <person name="Choi Y.J."/>
            <person name="Choresca C.H.Jr."/>
            <person name="Shin S.P."/>
            <person name="Han J.E."/>
            <person name="Jun J.W."/>
            <person name="Park S.C."/>
        </authorList>
    </citation>
    <scope>NUCLEOTIDE SEQUENCE [LARGE SCALE GENOMIC DNA]</scope>
</reference>
<organism evidence="1 2">
    <name type="scientific">Aeromonas phage phiAS5</name>
    <dbReference type="NCBI Taxonomy" id="879630"/>
    <lineage>
        <taxon>Viruses</taxon>
        <taxon>Duplodnaviria</taxon>
        <taxon>Heunggongvirae</taxon>
        <taxon>Uroviricota</taxon>
        <taxon>Caudoviricetes</taxon>
        <taxon>Pantevenvirales</taxon>
        <taxon>Straboviridae</taxon>
        <taxon>Chrysonvirus</taxon>
        <taxon>Chrysonvirus as5</taxon>
    </lineage>
</organism>
<dbReference type="KEGG" id="vg:9861518"/>
<gene>
    <name evidence="1" type="ORF">phiAS5_ORF0111</name>
</gene>
<evidence type="ECO:0000313" key="1">
    <source>
        <dbReference type="EMBL" id="ADM79954.1"/>
    </source>
</evidence>
<accession>E1A2K8</accession>
<sequence>MALQPLRATAGLDAAGHRAINFGYPDKTKGGDGVNVDFFTYENTIQPHSPSRTYPKDFAVTYNDRIYISEVEITAPEPFNLNKWKATRVDPSWRVVTSTANLQGNVRQGEYILSQIVGANSVYTMPFDAANNIPAAGDTVVIKDNGFATHDYEIVVNGNGKKINNQATHRITLSGSTTVFIYNGTEWVAQLWAQGDSNRTYVSSTSYIPGENFFRAKVGDHLVRETQYGGGIRIRLPRYANHGDTIVTYDLDRLNPLTKTEFFVYPNSNHKILVGVGETPVDSAKFDSTGWGYFVFDARINQWRVFDADTKARWNMIESNYTAILGEKLAVHAANATDTITVTFPQEASNGDSFIIDTSYMVQGSKITVKIPDAQANDYIVPDENALGTPYVSKYRDIVKDLTKFTTKTETFTIDGRSHQWEFTYFRNALGTGLDVWVLISNTPMPFRVDRNDTSFVGLAAIATQVEVNKNKEQITTGQNRDCEAFVTPETLSNKVATQTNRGIARLATDAESKATSGTTEAWNSVIMTPERVNNRLATETMRGVLTVATQAQANAMSGTGEMWAQTAITPKVLDGRKSTETQTGITYQVIQAGAKQAERGTKGVGVHDFDEHYRYVTPKVLFEKVATETSQGMGFVATQPETDAGTDNHVNGPLLVTAKTLQGRQATTALTGLSRAVTDAEMSSNTPPTGDNIHVTPDAIVKRTANETRWGLAETATQAEVDAGTLHDRWFVTPKTFGVWLNGTRLTVDVSSGLTTAGTIWAGQSFNIVESTETQRGTLRTATQAETNTMINPLDNVMITPKKLNDRKASETLTGIIEIATKAESDAGTDATRAMTPIRVLDSMRTSANHRMNESRYGVGMMCVLANDASANTVWQGDDIQGSTRPVGQYATDNIVVSPRALNTALAHYLPLLGVAESSRSMDTADGTRVKADDWIRRTVAQTITGGMKFTESPVIERASVVRLDMIATGGKQDTAIMFRNSTNKNWWANGVHVIDGAYQVSTITDDVFDAKMSIFRTGDVQFYRNVSNGGQDPTADNHLARWRYNEDRYVRKTGNVTETITGLKTFQNDTTFSAGNGNAFSIKVGGAIALTGLYAGTDGALNIGSNKIALNIRPNGYTDPTNQTRFHPDGIVEASSQVRTKATAPVAANDLTRKDYVDNLIDDVTKSADSRVNKKGDNMTGELIITSPQAITANGDVTIKELLTVKRLRIEVGNGEFLEIRPNAVTRSVDFIWIS</sequence>
<evidence type="ECO:0000313" key="2">
    <source>
        <dbReference type="Proteomes" id="UP000002236"/>
    </source>
</evidence>
<dbReference type="GeneID" id="9861518"/>
<name>E1A2K8_9CAUD</name>
<dbReference type="Proteomes" id="UP000002236">
    <property type="component" value="Segment"/>
</dbReference>
<proteinExistence type="predicted"/>